<gene>
    <name evidence="13" type="primary">preT_1</name>
    <name evidence="13" type="ORF">LA5096_02104</name>
</gene>
<keyword evidence="4 13" id="KW-0560">Oxidoreductase</keyword>
<dbReference type="PANTHER" id="PTHR43073:SF2">
    <property type="entry name" value="DIHYDROPYRIMIDINE DEHYDROGENASE [NADP(+)]"/>
    <property type="match status" value="1"/>
</dbReference>
<evidence type="ECO:0000256" key="7">
    <source>
        <dbReference type="ARBA" id="ARBA00047685"/>
    </source>
</evidence>
<dbReference type="PRINTS" id="PR00419">
    <property type="entry name" value="ADXRDTASE"/>
</dbReference>
<accession>A0A0M6ZLH6</accession>
<dbReference type="PROSITE" id="PS51379">
    <property type="entry name" value="4FE4S_FER_2"/>
    <property type="match status" value="1"/>
</dbReference>
<comment type="catalytic activity">
    <reaction evidence="7">
        <text>5,6-dihydrothymine + NAD(+) = thymine + NADH + H(+)</text>
        <dbReference type="Rhea" id="RHEA:28791"/>
        <dbReference type="ChEBI" id="CHEBI:15378"/>
        <dbReference type="ChEBI" id="CHEBI:17821"/>
        <dbReference type="ChEBI" id="CHEBI:27468"/>
        <dbReference type="ChEBI" id="CHEBI:57540"/>
        <dbReference type="ChEBI" id="CHEBI:57945"/>
        <dbReference type="EC" id="1.3.1.1"/>
    </reaction>
</comment>
<dbReference type="InterPro" id="IPR028261">
    <property type="entry name" value="DPD_II"/>
</dbReference>
<dbReference type="InterPro" id="IPR023753">
    <property type="entry name" value="FAD/NAD-binding_dom"/>
</dbReference>
<dbReference type="SUPFAM" id="SSF51971">
    <property type="entry name" value="Nucleotide-binding domain"/>
    <property type="match status" value="1"/>
</dbReference>
<feature type="domain" description="4Fe-4S ferredoxin-type" evidence="12">
    <location>
        <begin position="34"/>
        <end position="64"/>
    </location>
</feature>
<dbReference type="GO" id="GO:0004159">
    <property type="term" value="F:dihydropyrimidine dehydrogenase (NAD+) activity"/>
    <property type="evidence" value="ECO:0007669"/>
    <property type="project" value="UniProtKB-EC"/>
</dbReference>
<dbReference type="EMBL" id="CXWC01000006">
    <property type="protein sequence ID" value="CTQ69344.1"/>
    <property type="molecule type" value="Genomic_DNA"/>
</dbReference>
<evidence type="ECO:0000256" key="11">
    <source>
        <dbReference type="ARBA" id="ARBA00049728"/>
    </source>
</evidence>
<organism evidence="13 14">
    <name type="scientific">Roseibium album</name>
    <dbReference type="NCBI Taxonomy" id="311410"/>
    <lineage>
        <taxon>Bacteria</taxon>
        <taxon>Pseudomonadati</taxon>
        <taxon>Pseudomonadota</taxon>
        <taxon>Alphaproteobacteria</taxon>
        <taxon>Hyphomicrobiales</taxon>
        <taxon>Stappiaceae</taxon>
        <taxon>Roseibium</taxon>
    </lineage>
</organism>
<evidence type="ECO:0000256" key="4">
    <source>
        <dbReference type="ARBA" id="ARBA00023002"/>
    </source>
</evidence>
<comment type="subunit">
    <text evidence="10">Heterotetramer of 2 PreA and 2 PreT subunits.</text>
</comment>
<proteinExistence type="predicted"/>
<dbReference type="STRING" id="311410.LA5095_05878"/>
<dbReference type="InterPro" id="IPR036188">
    <property type="entry name" value="FAD/NAD-bd_sf"/>
</dbReference>
<keyword evidence="14" id="KW-1185">Reference proteome</keyword>
<dbReference type="GO" id="GO:0051536">
    <property type="term" value="F:iron-sulfur cluster binding"/>
    <property type="evidence" value="ECO:0007669"/>
    <property type="project" value="InterPro"/>
</dbReference>
<sequence>MTQSKAGPDIAPGRLHEDAYSENFSDLHPLLEPHEAQVEADRCYFCYDAPCMQACPTSIDIPQFIRQISTGNPDGSAKTIFEQNILGGMCARVCPTETLCEQVCVREVAEGKPVKIGQLQRHATDHYMAGHDATPFDRAAATGKKIAVVGAGPAGLSCAHRLAVHGHDVTLFDARDKAGGLNEFGIASYKSVDNFAQREVDFVLSIGGIELKTGMRLGDNLDLAELRATHDAVFLSVGLGGVNALNKEHESQNGVLSAVDYISDIRQAEDLARLPVGRHIVVIGGGMTAIDIAVQKKLLGADDVTIVYRRGQERMNASRYEQELAQTSGVKILTNVQPHRLVVDNGHISSIELERTSTDKDGALKGTGEYLTLAADMVFKAVGQTLVQEDLDASITIEKGRIVVSADRRTNLDDVWAGGDCALGGEDLTVTAVEDGKIAAESIHTALSEQAHATTESRERVHG</sequence>
<reference evidence="14" key="1">
    <citation type="submission" date="2015-07" db="EMBL/GenBank/DDBJ databases">
        <authorList>
            <person name="Rodrigo-Torres Lidia"/>
            <person name="Arahal R.David."/>
        </authorList>
    </citation>
    <scope>NUCLEOTIDE SEQUENCE [LARGE SCALE GENOMIC DNA]</scope>
    <source>
        <strain evidence="14">CECT 5096</strain>
    </source>
</reference>
<evidence type="ECO:0000256" key="2">
    <source>
        <dbReference type="ARBA" id="ARBA00022630"/>
    </source>
</evidence>
<dbReference type="PANTHER" id="PTHR43073">
    <property type="entry name" value="DIHYDROPYRIMIDINE DEHYDROGENASE [NADP(+)]"/>
    <property type="match status" value="1"/>
</dbReference>
<evidence type="ECO:0000256" key="3">
    <source>
        <dbReference type="ARBA" id="ARBA00022643"/>
    </source>
</evidence>
<evidence type="ECO:0000256" key="9">
    <source>
        <dbReference type="ARBA" id="ARBA00049578"/>
    </source>
</evidence>
<evidence type="ECO:0000313" key="13">
    <source>
        <dbReference type="EMBL" id="CTQ69344.1"/>
    </source>
</evidence>
<dbReference type="Pfam" id="PF14691">
    <property type="entry name" value="Fer4_20"/>
    <property type="match status" value="1"/>
</dbReference>
<comment type="function">
    <text evidence="9">Involved in pyrimidine base degradation. Catalyzes physiologically the reduction of uracil to 5,6-dihydrouracil (DHU) by using NADH as a specific cosubstrate. It also catalyzes the reverse reaction and the reduction of thymine to 5,6-dihydrothymine (DHT).</text>
</comment>
<dbReference type="RefSeq" id="WP_055391513.1">
    <property type="nucleotide sequence ID" value="NZ_CANKXR010000011.1"/>
</dbReference>
<dbReference type="Pfam" id="PF07992">
    <property type="entry name" value="Pyr_redox_2"/>
    <property type="match status" value="1"/>
</dbReference>
<dbReference type="Proteomes" id="UP000049983">
    <property type="component" value="Unassembled WGS sequence"/>
</dbReference>
<evidence type="ECO:0000256" key="8">
    <source>
        <dbReference type="ARBA" id="ARBA00048792"/>
    </source>
</evidence>
<dbReference type="Gene3D" id="3.50.50.60">
    <property type="entry name" value="FAD/NAD(P)-binding domain"/>
    <property type="match status" value="2"/>
</dbReference>
<dbReference type="EC" id="1.3.1.1" evidence="11"/>
<evidence type="ECO:0000259" key="12">
    <source>
        <dbReference type="PROSITE" id="PS51379"/>
    </source>
</evidence>
<dbReference type="Gene3D" id="1.10.1060.10">
    <property type="entry name" value="Alpha-helical ferredoxin"/>
    <property type="match status" value="1"/>
</dbReference>
<dbReference type="AlphaFoldDB" id="A0A0M6ZLH6"/>
<evidence type="ECO:0000256" key="5">
    <source>
        <dbReference type="ARBA" id="ARBA00030119"/>
    </source>
</evidence>
<dbReference type="InterPro" id="IPR017896">
    <property type="entry name" value="4Fe4S_Fe-S-bd"/>
</dbReference>
<dbReference type="SUPFAM" id="SSF46548">
    <property type="entry name" value="alpha-helical ferredoxin"/>
    <property type="match status" value="1"/>
</dbReference>
<comment type="cofactor">
    <cofactor evidence="1">
        <name>FMN</name>
        <dbReference type="ChEBI" id="CHEBI:58210"/>
    </cofactor>
</comment>
<evidence type="ECO:0000256" key="6">
    <source>
        <dbReference type="ARBA" id="ARBA00032722"/>
    </source>
</evidence>
<keyword evidence="3" id="KW-0288">FMN</keyword>
<evidence type="ECO:0000256" key="10">
    <source>
        <dbReference type="ARBA" id="ARBA00049714"/>
    </source>
</evidence>
<dbReference type="GeneID" id="97669499"/>
<comment type="catalytic activity">
    <reaction evidence="8">
        <text>5,6-dihydrouracil + NAD(+) = uracil + NADH + H(+)</text>
        <dbReference type="Rhea" id="RHEA:20189"/>
        <dbReference type="ChEBI" id="CHEBI:15378"/>
        <dbReference type="ChEBI" id="CHEBI:15901"/>
        <dbReference type="ChEBI" id="CHEBI:17568"/>
        <dbReference type="ChEBI" id="CHEBI:57540"/>
        <dbReference type="ChEBI" id="CHEBI:57945"/>
        <dbReference type="EC" id="1.3.1.1"/>
    </reaction>
</comment>
<evidence type="ECO:0000256" key="1">
    <source>
        <dbReference type="ARBA" id="ARBA00001917"/>
    </source>
</evidence>
<keyword evidence="2" id="KW-0285">Flavoprotein</keyword>
<evidence type="ECO:0000313" key="14">
    <source>
        <dbReference type="Proteomes" id="UP000049983"/>
    </source>
</evidence>
<name>A0A0M6ZLH6_9HYPH</name>
<protein>
    <recommendedName>
        <fullName evidence="11">dihydrouracil dehydrogenase (NAD(+))</fullName>
        <ecNumber evidence="11">1.3.1.1</ecNumber>
    </recommendedName>
    <alternativeName>
        <fullName evidence="6">Dihydrothymine dehydrogenase</fullName>
    </alternativeName>
    <alternativeName>
        <fullName evidence="5">Dihydrouracil dehydrogenase</fullName>
    </alternativeName>
</protein>
<dbReference type="OrthoDB" id="9803192at2"/>
<dbReference type="InterPro" id="IPR009051">
    <property type="entry name" value="Helical_ferredxn"/>
</dbReference>